<evidence type="ECO:0000256" key="4">
    <source>
        <dbReference type="ARBA" id="ARBA00022670"/>
    </source>
</evidence>
<dbReference type="Gene3D" id="3.40.390.10">
    <property type="entry name" value="Collagenase (Catalytic Domain)"/>
    <property type="match status" value="1"/>
</dbReference>
<dbReference type="PROSITE" id="PS50215">
    <property type="entry name" value="ADAM_MEPRO"/>
    <property type="match status" value="1"/>
</dbReference>
<dbReference type="GO" id="GO:0004222">
    <property type="term" value="F:metalloendopeptidase activity"/>
    <property type="evidence" value="ECO:0007669"/>
    <property type="project" value="InterPro"/>
</dbReference>
<feature type="disulfide bond" evidence="15">
    <location>
        <begin position="621"/>
        <end position="628"/>
    </location>
</feature>
<feature type="disulfide bond" evidence="15">
    <location>
        <begin position="767"/>
        <end position="798"/>
    </location>
</feature>
<dbReference type="GO" id="GO:0030198">
    <property type="term" value="P:extracellular matrix organization"/>
    <property type="evidence" value="ECO:0007669"/>
    <property type="project" value="InterPro"/>
</dbReference>
<dbReference type="Gene3D" id="2.20.100.10">
    <property type="entry name" value="Thrombospondin type-1 (TSP1) repeat"/>
    <property type="match status" value="5"/>
</dbReference>
<dbReference type="SUPFAM" id="SSF82895">
    <property type="entry name" value="TSP-1 type 1 repeat"/>
    <property type="match status" value="5"/>
</dbReference>
<dbReference type="Gene3D" id="3.40.1620.60">
    <property type="match status" value="1"/>
</dbReference>
<feature type="binding site" evidence="14">
    <location>
        <position position="522"/>
    </location>
    <ligand>
        <name>Ca(2+)</name>
        <dbReference type="ChEBI" id="CHEBI:29108"/>
        <label>1</label>
    </ligand>
</feature>
<dbReference type="InterPro" id="IPR010294">
    <property type="entry name" value="ADAMTS_spacer1"/>
</dbReference>
<evidence type="ECO:0000256" key="15">
    <source>
        <dbReference type="PIRSR" id="PIRSR613273-3"/>
    </source>
</evidence>
<keyword evidence="9 14" id="KW-0862">Zinc</keyword>
<sequence>MQTSEQPSGPLTSCEPCGDMTQPVLASQLVSRVLTLERVHLISPRGGRADPAGPRRRSAAFRRAAGVRPLDAPLRPSGVGIGAQRGEVPASAAVRGLQVRRTERVARPADAAAPRSRSPLHPRAPGTDGKVPTAGQRTAARSRSNNPGAGGAVTAGIVLRAGRAGPRCPLARSRGWVASAAPGPCERPWMEPCVLPAGAQRRLQAQGARGSPAMLAPGCAALCLLLLAQVGVQPPSHRGVAAVFQQAPACAVGPTAASPGSPSVRRPPGPAEWPGWVEKGEYDLVSPYEVDHNGDYVSHEIMHPQRRKRALAQLGADSLHLRLKGFRHDFHLDLKTSSKLVAPGFLVQTLGKGGTKSVQTFPPEDFCFYQGSLRSHKSSSVALSTCQGLSGMIRTQEADYFLKPLPSHLAGAPKDSAGAGPPSHILYKRSTEPRDPGSHQVAMMERNWRLENRHLFHHEDQPPRGGSSLRQPQKLHFCGRRKKYMPKPPKEDLFILPDEYKSCRRHKRSLLKSHRNEELNVETLVVVDKKMMQNHGHENITTYVLTILNMVSALFKDGTIGGNINIAIVGLILLEEEQPGLVISHHADHTLSSFCQWQSGLMGKDGTRHDHAILLTGLDICSWKNEPCDTLGFAPISGMCSKYRSCTINEDTGLGLAFTIAHESGHNFGMVHDGEGNVCKKSEGNIMSPTLAGRNGVFSWSPCSRQYLHKFLSTAQATCLADQPKPVKEYKYPEKLPGELYDANTQCKWQFGEKAKLCMLDFKKDICKALWCHRIGRKCETKFMPAAEGTTCGRDRWCRGGQCVKYGDEGPKPTHGHWSDWSPWSPCSRTCGGGVSHRDRLCTNPRPSNGGKFCAGSTRTLKLCNSQKCPHNSVDFRALQCAEYNSKRFRGWYYKWKPYTHVEDQDLCKLYCIAEGFDFFFSLSNKVKDGTPCSEDSRNVCIDGICERVGCDNVLGSDAVEDSCGVCRGNNSSCTTHKGLYAKQHRANQYYQMVIIPSGARSIRIYEMNVSTSYISVRNALKKYYLNGHWTVDWPGQYKFSGTAFNYRRSYREPESLTSPGPTNETLIVELLFQGRNPGVAWEYSVPRLGGEKKLSTQPSYTWATIRSECSVSCGGGQMSTRAGCYRDLRFPVNASLCSPDTRPVTGVMPCKVSACPPRWSVGNWSACSRTCSGGTQSRPVQCMRRSHYKSERVSASLCPQPVPSSRQACQPQSCPPAWSAGPWAECSRTCGKGWRKRSVACKSTNPSSRAQLLPDAVCTSEPKPRTQEACLLRRCHKHKKLQWLVSAWSQCSVTCERGTQKRFFKCAEKYSSGKYRELAPKKCLHLPQPHLELERICAPFPCPKHPLFTAAGSPQADWFASPWSQCTASCGGGMQTRSVQCLAGRRPAVGCSAHQKPAASQACNTRFCPIAQKKDAFCEDRFHWCTLVPQHGMCSHHFYGQQCCKMCSTSNL</sequence>
<feature type="binding site" evidence="14 16">
    <location>
        <position position="672"/>
    </location>
    <ligand>
        <name>Zn(2+)</name>
        <dbReference type="ChEBI" id="CHEBI:29105"/>
        <note>catalytic</note>
    </ligand>
</feature>
<dbReference type="Pfam" id="PF19030">
    <property type="entry name" value="TSP1_ADAMTS"/>
    <property type="match status" value="4"/>
</dbReference>
<dbReference type="InterPro" id="IPR010909">
    <property type="entry name" value="PLAC"/>
</dbReference>
<evidence type="ECO:0000259" key="19">
    <source>
        <dbReference type="PROSITE" id="PS50900"/>
    </source>
</evidence>
<keyword evidence="4" id="KW-0645">Protease</keyword>
<evidence type="ECO:0000256" key="8">
    <source>
        <dbReference type="ARBA" id="ARBA00022801"/>
    </source>
</evidence>
<dbReference type="PANTHER" id="PTHR13723">
    <property type="entry name" value="ADAMTS A DISINTEGRIN AND METALLOPROTEASE WITH THROMBOSPONDIN MOTIFS PROTEASE"/>
    <property type="match status" value="1"/>
</dbReference>
<dbReference type="GO" id="GO:0031012">
    <property type="term" value="C:extracellular matrix"/>
    <property type="evidence" value="ECO:0007669"/>
    <property type="project" value="TreeGrafter"/>
</dbReference>
<dbReference type="PRINTS" id="PR01857">
    <property type="entry name" value="ADAMTSFAMILY"/>
</dbReference>
<feature type="binding site" evidence="14">
    <location>
        <position position="522"/>
    </location>
    <ligand>
        <name>Ca(2+)</name>
        <dbReference type="ChEBI" id="CHEBI:29108"/>
        <label>2</label>
    </ligand>
</feature>
<feature type="domain" description="Peptidase M12B" evidence="18">
    <location>
        <begin position="519"/>
        <end position="724"/>
    </location>
</feature>
<feature type="active site" evidence="13 16">
    <location>
        <position position="663"/>
    </location>
</feature>
<proteinExistence type="predicted"/>
<dbReference type="Pfam" id="PF00090">
    <property type="entry name" value="TSP_1"/>
    <property type="match status" value="1"/>
</dbReference>
<feature type="compositionally biased region" description="Polar residues" evidence="17">
    <location>
        <begin position="135"/>
        <end position="147"/>
    </location>
</feature>
<dbReference type="FunFam" id="3.40.390.10:FF:000001">
    <property type="entry name" value="A disintegrin and metalloproteinase with thrombospondin motifs 1"/>
    <property type="match status" value="1"/>
</dbReference>
<feature type="disulfide bond" evidence="15">
    <location>
        <begin position="827"/>
        <end position="864"/>
    </location>
</feature>
<dbReference type="Pfam" id="PF01421">
    <property type="entry name" value="Reprolysin"/>
    <property type="match status" value="1"/>
</dbReference>
<feature type="binding site" evidence="14 16">
    <location>
        <position position="666"/>
    </location>
    <ligand>
        <name>Zn(2+)</name>
        <dbReference type="ChEBI" id="CHEBI:29105"/>
        <note>catalytic</note>
    </ligand>
</feature>
<dbReference type="RefSeq" id="XP_024608271.1">
    <property type="nucleotide sequence ID" value="XM_024752503.1"/>
</dbReference>
<dbReference type="FunCoup" id="A0A341C0D1">
    <property type="interactions" value="25"/>
</dbReference>
<dbReference type="InterPro" id="IPR036383">
    <property type="entry name" value="TSP1_rpt_sf"/>
</dbReference>
<keyword evidence="12" id="KW-0325">Glycoprotein</keyword>
<dbReference type="InterPro" id="IPR002870">
    <property type="entry name" value="Peptidase_M12B_N"/>
</dbReference>
<feature type="binding site" evidence="14">
    <location>
        <position position="722"/>
    </location>
    <ligand>
        <name>Ca(2+)</name>
        <dbReference type="ChEBI" id="CHEBI:29108"/>
        <label>1</label>
    </ligand>
</feature>
<dbReference type="InterPro" id="IPR050439">
    <property type="entry name" value="ADAMTS_ADAMTS-like"/>
</dbReference>
<dbReference type="Pfam" id="PF08686">
    <property type="entry name" value="PLAC"/>
    <property type="match status" value="1"/>
</dbReference>
<keyword evidence="6" id="KW-0732">Signal</keyword>
<comment type="caution">
    <text evidence="16">Lacks conserved residue(s) required for the propagation of feature annotation.</text>
</comment>
<name>A0A341C0D1_NEOAA</name>
<feature type="disulfide bond" evidence="15">
    <location>
        <begin position="679"/>
        <end position="703"/>
    </location>
</feature>
<accession>A0A341C0D1</accession>
<feature type="disulfide bond" evidence="15">
    <location>
        <begin position="831"/>
        <end position="869"/>
    </location>
</feature>
<evidence type="ECO:0000256" key="10">
    <source>
        <dbReference type="ARBA" id="ARBA00023049"/>
    </source>
</evidence>
<evidence type="ECO:0000256" key="11">
    <source>
        <dbReference type="ARBA" id="ARBA00023157"/>
    </source>
</evidence>
<dbReference type="FunFam" id="2.60.120.830:FF:000001">
    <property type="entry name" value="A disintegrin and metalloproteinase with thrombospondin motifs 1"/>
    <property type="match status" value="1"/>
</dbReference>
<dbReference type="InterPro" id="IPR045371">
    <property type="entry name" value="ADAMTS_CR_3"/>
</dbReference>
<dbReference type="STRING" id="1706337.A0A341C0D1"/>
<dbReference type="InterPro" id="IPR000884">
    <property type="entry name" value="TSP1_rpt"/>
</dbReference>
<comment type="cofactor">
    <cofactor evidence="14">
        <name>Zn(2+)</name>
        <dbReference type="ChEBI" id="CHEBI:29105"/>
    </cofactor>
    <text evidence="14">Binds 1 zinc ion per subunit.</text>
</comment>
<evidence type="ECO:0000256" key="2">
    <source>
        <dbReference type="ARBA" id="ARBA00022525"/>
    </source>
</evidence>
<evidence type="ECO:0000256" key="7">
    <source>
        <dbReference type="ARBA" id="ARBA00022737"/>
    </source>
</evidence>
<feature type="compositionally biased region" description="Low complexity" evidence="17">
    <location>
        <begin position="108"/>
        <end position="119"/>
    </location>
</feature>
<feature type="binding site" evidence="14">
    <location>
        <position position="722"/>
    </location>
    <ligand>
        <name>Ca(2+)</name>
        <dbReference type="ChEBI" id="CHEBI:29108"/>
        <label>2</label>
    </ligand>
</feature>
<dbReference type="Gene3D" id="2.60.120.830">
    <property type="match status" value="1"/>
</dbReference>
<evidence type="ECO:0000256" key="9">
    <source>
        <dbReference type="ARBA" id="ARBA00022833"/>
    </source>
</evidence>
<feature type="disulfide bond" evidence="15">
    <location>
        <begin position="792"/>
        <end position="803"/>
    </location>
</feature>
<evidence type="ECO:0000256" key="13">
    <source>
        <dbReference type="PIRSR" id="PIRSR613273-1"/>
    </source>
</evidence>
<keyword evidence="5 14" id="KW-0479">Metal-binding</keyword>
<keyword evidence="11 15" id="KW-1015">Disulfide bond</keyword>
<protein>
    <submittedName>
        <fullName evidence="21">A disintegrin and metalloproteinase with thrombospondin motifs 16</fullName>
    </submittedName>
</protein>
<evidence type="ECO:0000256" key="6">
    <source>
        <dbReference type="ARBA" id="ARBA00022729"/>
    </source>
</evidence>
<dbReference type="InParanoid" id="A0A341C0D1"/>
<keyword evidence="2" id="KW-0964">Secreted</keyword>
<reference evidence="21" key="1">
    <citation type="submission" date="2025-08" db="UniProtKB">
        <authorList>
            <consortium name="RefSeq"/>
        </authorList>
    </citation>
    <scope>IDENTIFICATION</scope>
    <source>
        <tissue evidence="21">Meat</tissue>
    </source>
</reference>
<dbReference type="InterPro" id="IPR041645">
    <property type="entry name" value="ADAMTS_CR_2"/>
</dbReference>
<evidence type="ECO:0000256" key="5">
    <source>
        <dbReference type="ARBA" id="ARBA00022723"/>
    </source>
</evidence>
<feature type="disulfide bond" evidence="15">
    <location>
        <begin position="758"/>
        <end position="779"/>
    </location>
</feature>
<dbReference type="CDD" id="cd04273">
    <property type="entry name" value="ZnMc_ADAMTS_like"/>
    <property type="match status" value="1"/>
</dbReference>
<evidence type="ECO:0000256" key="14">
    <source>
        <dbReference type="PIRSR" id="PIRSR613273-2"/>
    </source>
</evidence>
<organism evidence="20 21">
    <name type="scientific">Neophocaena asiaeorientalis asiaeorientalis</name>
    <name type="common">Yangtze finless porpoise</name>
    <name type="synonym">Neophocaena phocaenoides subsp. asiaeorientalis</name>
    <dbReference type="NCBI Taxonomy" id="1706337"/>
    <lineage>
        <taxon>Eukaryota</taxon>
        <taxon>Metazoa</taxon>
        <taxon>Chordata</taxon>
        <taxon>Craniata</taxon>
        <taxon>Vertebrata</taxon>
        <taxon>Euteleostomi</taxon>
        <taxon>Mammalia</taxon>
        <taxon>Eutheria</taxon>
        <taxon>Laurasiatheria</taxon>
        <taxon>Artiodactyla</taxon>
        <taxon>Whippomorpha</taxon>
        <taxon>Cetacea</taxon>
        <taxon>Odontoceti</taxon>
        <taxon>Phocoenidae</taxon>
        <taxon>Neophocaena</taxon>
    </lineage>
</organism>
<dbReference type="InterPro" id="IPR001590">
    <property type="entry name" value="Peptidase_M12B"/>
</dbReference>
<feature type="binding site" evidence="14">
    <location>
        <position position="610"/>
    </location>
    <ligand>
        <name>Ca(2+)</name>
        <dbReference type="ChEBI" id="CHEBI:29108"/>
        <label>1</label>
    </ligand>
</feature>
<dbReference type="GeneID" id="112404516"/>
<keyword evidence="3" id="KW-0272">Extracellular matrix</keyword>
<feature type="disulfide bond" evidence="15">
    <location>
        <begin position="842"/>
        <end position="854"/>
    </location>
</feature>
<evidence type="ECO:0000313" key="21">
    <source>
        <dbReference type="RefSeq" id="XP_024608271.1"/>
    </source>
</evidence>
<keyword evidence="7" id="KW-0677">Repeat</keyword>
<keyword evidence="20" id="KW-1185">Reference proteome</keyword>
<evidence type="ECO:0000256" key="3">
    <source>
        <dbReference type="ARBA" id="ARBA00022530"/>
    </source>
</evidence>
<dbReference type="PANTHER" id="PTHR13723:SF140">
    <property type="entry name" value="A DISINTEGRIN AND METALLOPROTEINASE WITH THROMBOSPONDIN MOTIFS 16"/>
    <property type="match status" value="1"/>
</dbReference>
<evidence type="ECO:0000256" key="16">
    <source>
        <dbReference type="PROSITE-ProRule" id="PRU00276"/>
    </source>
</evidence>
<dbReference type="InterPro" id="IPR013273">
    <property type="entry name" value="ADAMTS/ADAMTS-like"/>
</dbReference>
<feature type="region of interest" description="Disordered" evidence="17">
    <location>
        <begin position="99"/>
        <end position="152"/>
    </location>
</feature>
<dbReference type="GO" id="GO:0046872">
    <property type="term" value="F:metal ion binding"/>
    <property type="evidence" value="ECO:0007669"/>
    <property type="project" value="UniProtKB-KW"/>
</dbReference>
<dbReference type="SMART" id="SM00209">
    <property type="entry name" value="TSP1"/>
    <property type="match status" value="6"/>
</dbReference>
<feature type="disulfide bond" evidence="15">
    <location>
        <begin position="747"/>
        <end position="772"/>
    </location>
</feature>
<dbReference type="Pfam" id="PF01562">
    <property type="entry name" value="Pep_M12B_propep"/>
    <property type="match status" value="1"/>
</dbReference>
<feature type="binding site" evidence="14 16">
    <location>
        <position position="662"/>
    </location>
    <ligand>
        <name>Zn(2+)</name>
        <dbReference type="ChEBI" id="CHEBI:29105"/>
        <note>catalytic</note>
    </ligand>
</feature>
<dbReference type="GO" id="GO:0006508">
    <property type="term" value="P:proteolysis"/>
    <property type="evidence" value="ECO:0007669"/>
    <property type="project" value="UniProtKB-KW"/>
</dbReference>
<dbReference type="Pfam" id="PF17771">
    <property type="entry name" value="ADAMTS_CR_2"/>
    <property type="match status" value="1"/>
</dbReference>
<dbReference type="PROSITE" id="PS50900">
    <property type="entry name" value="PLAC"/>
    <property type="match status" value="1"/>
</dbReference>
<evidence type="ECO:0000256" key="1">
    <source>
        <dbReference type="ARBA" id="ARBA00004498"/>
    </source>
</evidence>
<evidence type="ECO:0000256" key="17">
    <source>
        <dbReference type="SAM" id="MobiDB-lite"/>
    </source>
</evidence>
<feature type="disulfide bond" evidence="15">
    <location>
        <begin position="595"/>
        <end position="646"/>
    </location>
</feature>
<dbReference type="KEGG" id="nasi:112404516"/>
<feature type="disulfide bond" evidence="15">
    <location>
        <begin position="640"/>
        <end position="719"/>
    </location>
</feature>
<keyword evidence="8" id="KW-0378">Hydrolase</keyword>
<dbReference type="CTD" id="170690"/>
<dbReference type="Proteomes" id="UP000252040">
    <property type="component" value="Unplaced"/>
</dbReference>
<dbReference type="PROSITE" id="PS50092">
    <property type="entry name" value="TSP1"/>
    <property type="match status" value="5"/>
</dbReference>
<keyword evidence="10 21" id="KW-0482">Metalloprotease</keyword>
<evidence type="ECO:0000313" key="20">
    <source>
        <dbReference type="Proteomes" id="UP000252040"/>
    </source>
</evidence>
<evidence type="ECO:0000259" key="18">
    <source>
        <dbReference type="PROSITE" id="PS50215"/>
    </source>
</evidence>
<evidence type="ECO:0000256" key="12">
    <source>
        <dbReference type="ARBA" id="ARBA00023180"/>
    </source>
</evidence>
<gene>
    <name evidence="21" type="primary">ADAMTS16</name>
</gene>
<keyword evidence="14" id="KW-0106">Calcium</keyword>
<dbReference type="FunFam" id="3.40.1620.60:FF:000002">
    <property type="entry name" value="A disintegrin and metalloproteinase with thrombospondin motifs 10"/>
    <property type="match status" value="1"/>
</dbReference>
<dbReference type="FunFam" id="2.20.100.10:FF:000006">
    <property type="entry name" value="A disintegrin and metalloproteinase with thrombospondin motifs 1"/>
    <property type="match status" value="1"/>
</dbReference>
<dbReference type="Pfam" id="PF05986">
    <property type="entry name" value="ADAMTS_spacer1"/>
    <property type="match status" value="1"/>
</dbReference>
<feature type="domain" description="PLAC" evidence="19">
    <location>
        <begin position="1415"/>
        <end position="1452"/>
    </location>
</feature>
<comment type="subcellular location">
    <subcellularLocation>
        <location evidence="1">Secreted</location>
        <location evidence="1">Extracellular space</location>
        <location evidence="1">Extracellular matrix</location>
    </subcellularLocation>
</comment>
<dbReference type="SUPFAM" id="SSF55486">
    <property type="entry name" value="Metalloproteases ('zincins'), catalytic domain"/>
    <property type="match status" value="1"/>
</dbReference>
<dbReference type="Pfam" id="PF19236">
    <property type="entry name" value="ADAMTS_CR_3"/>
    <property type="match status" value="1"/>
</dbReference>
<dbReference type="InterPro" id="IPR024079">
    <property type="entry name" value="MetalloPept_cat_dom_sf"/>
</dbReference>
<feature type="binding site" evidence="14">
    <location>
        <position position="719"/>
    </location>
    <ligand>
        <name>Ca(2+)</name>
        <dbReference type="ChEBI" id="CHEBI:29108"/>
        <label>1</label>
    </ligand>
</feature>